<sequence length="209" mass="24556">MAEDQDLTWMQQEAQRLRLYDQSLEIIEEFKQIEQDIFFTLQYQKQQFPLLPTMEESLFISPFEMKLEECCAEIPKALEPPEVEMEQSSDQVYSDENIEVEDERNNNLCQVNQNISYSDGLAEPEIQSALNVFLQNRSGRELHLQTQPFAMFDLWVQSMKGQFYQVDENRLVKCSQGQTGQLANYLNQTEKIGTMMFEDINKIILNNLK</sequence>
<evidence type="ECO:0000313" key="1">
    <source>
        <dbReference type="EMBL" id="EST44005.1"/>
    </source>
</evidence>
<organism evidence="1">
    <name type="scientific">Spironucleus salmonicida</name>
    <dbReference type="NCBI Taxonomy" id="348837"/>
    <lineage>
        <taxon>Eukaryota</taxon>
        <taxon>Metamonada</taxon>
        <taxon>Diplomonadida</taxon>
        <taxon>Hexamitidae</taxon>
        <taxon>Hexamitinae</taxon>
        <taxon>Spironucleus</taxon>
    </lineage>
</organism>
<name>V6LHG3_9EUKA</name>
<accession>V6LHG3</accession>
<dbReference type="VEuPathDB" id="GiardiaDB:SS50377_21232"/>
<dbReference type="EMBL" id="KI546130">
    <property type="protein sequence ID" value="EST44005.1"/>
    <property type="molecule type" value="Genomic_DNA"/>
</dbReference>
<evidence type="ECO:0000313" key="3">
    <source>
        <dbReference type="Proteomes" id="UP000018208"/>
    </source>
</evidence>
<reference evidence="1 2" key="1">
    <citation type="journal article" date="2014" name="PLoS Genet.">
        <title>The Genome of Spironucleus salmonicida Highlights a Fish Pathogen Adapted to Fluctuating Environments.</title>
        <authorList>
            <person name="Xu F."/>
            <person name="Jerlstrom-Hultqvist J."/>
            <person name="Einarsson E."/>
            <person name="Astvaldsson A."/>
            <person name="Svard S.G."/>
            <person name="Andersson J.O."/>
        </authorList>
    </citation>
    <scope>NUCLEOTIDE SEQUENCE</scope>
    <source>
        <strain evidence="2">ATCC 50377</strain>
    </source>
</reference>
<dbReference type="AlphaFoldDB" id="V6LHG3"/>
<dbReference type="EMBL" id="AUWU02000001">
    <property type="protein sequence ID" value="KAH0577878.1"/>
    <property type="molecule type" value="Genomic_DNA"/>
</dbReference>
<proteinExistence type="predicted"/>
<evidence type="ECO:0000313" key="2">
    <source>
        <dbReference type="EMBL" id="KAH0577878.1"/>
    </source>
</evidence>
<protein>
    <submittedName>
        <fullName evidence="1">Uncharacterized protein</fullName>
    </submittedName>
</protein>
<dbReference type="Proteomes" id="UP000018208">
    <property type="component" value="Unassembled WGS sequence"/>
</dbReference>
<dbReference type="OrthoDB" id="10248858at2759"/>
<reference evidence="2" key="2">
    <citation type="submission" date="2020-12" db="EMBL/GenBank/DDBJ databases">
        <title>New Spironucleus salmonicida genome in near-complete chromosomes.</title>
        <authorList>
            <person name="Xu F."/>
            <person name="Kurt Z."/>
            <person name="Jimenez-Gonzalez A."/>
            <person name="Astvaldsson A."/>
            <person name="Andersson J.O."/>
            <person name="Svard S.G."/>
        </authorList>
    </citation>
    <scope>NUCLEOTIDE SEQUENCE</scope>
    <source>
        <strain evidence="2">ATCC 50377</strain>
    </source>
</reference>
<gene>
    <name evidence="1" type="ORF">SS50377_16314</name>
    <name evidence="2" type="ORF">SS50377_21232</name>
</gene>
<keyword evidence="3" id="KW-1185">Reference proteome</keyword>